<dbReference type="Proteomes" id="UP000578686">
    <property type="component" value="Unassembled WGS sequence"/>
</dbReference>
<reference evidence="1 2" key="1">
    <citation type="submission" date="2020-03" db="EMBL/GenBank/DDBJ databases">
        <title>Draft genome of Streptomyces sp. ventii, isolated from the Axial Seamount in the Pacific Ocean, and resequencing of the two type strains Streptomyces lonarensis strain NCL 716 and Streptomyces bohaiensis strain 11A07.</title>
        <authorList>
            <person name="Loughran R.M."/>
            <person name="Pfannmuller K.M."/>
            <person name="Wasson B.J."/>
            <person name="Deadmond M.C."/>
            <person name="Paddock B.E."/>
            <person name="Koyack M.J."/>
            <person name="Gallegos D.A."/>
            <person name="Mitchell E.A."/>
            <person name="Ushijima B."/>
            <person name="Saw J.H."/>
            <person name="Mcphail K.L."/>
            <person name="Videau P."/>
        </authorList>
    </citation>
    <scope>NUCLEOTIDE SEQUENCE [LARGE SCALE GENOMIC DNA]</scope>
    <source>
        <strain evidence="1 2">NCL716</strain>
    </source>
</reference>
<protein>
    <submittedName>
        <fullName evidence="1">1,2-phenylacetyl-CoA epoxidase subunit B</fullName>
        <ecNumber evidence="1">1.14.13.149</ecNumber>
    </submittedName>
</protein>
<dbReference type="PIRSF" id="PIRSF030200">
    <property type="entry name" value="PaaB"/>
    <property type="match status" value="1"/>
</dbReference>
<proteinExistence type="predicted"/>
<gene>
    <name evidence="1" type="primary">paaB</name>
    <name evidence="1" type="ORF">HCN56_05660</name>
</gene>
<dbReference type="Gene3D" id="3.10.20.520">
    <property type="entry name" value="Phenylacetic acid degradation B"/>
    <property type="match status" value="1"/>
</dbReference>
<dbReference type="InterPro" id="IPR038693">
    <property type="entry name" value="PaaB_sf"/>
</dbReference>
<evidence type="ECO:0000313" key="1">
    <source>
        <dbReference type="EMBL" id="NJQ05077.1"/>
    </source>
</evidence>
<sequence length="100" mass="11412">MSQDQQTTTTSWEVFLRPRRGLAHQHVGSVRATDPDMALAHARDLYTRRGDPLSLWVVRSDGVHAASPAERDPFFSNARHKPYRYPEHFAPLTRGEQDDA</sequence>
<evidence type="ECO:0000313" key="2">
    <source>
        <dbReference type="Proteomes" id="UP000578686"/>
    </source>
</evidence>
<keyword evidence="1" id="KW-0560">Oxidoreductase</keyword>
<dbReference type="NCBIfam" id="TIGR02157">
    <property type="entry name" value="PA_CoA_Oxy2"/>
    <property type="match status" value="1"/>
</dbReference>
<dbReference type="EMBL" id="JAAVJD010000025">
    <property type="protein sequence ID" value="NJQ05077.1"/>
    <property type="molecule type" value="Genomic_DNA"/>
</dbReference>
<name>A0A7X6CYW0_9ACTN</name>
<dbReference type="AlphaFoldDB" id="A0A7X6CYW0"/>
<organism evidence="1 2">
    <name type="scientific">Streptomyces lonarensis</name>
    <dbReference type="NCBI Taxonomy" id="700599"/>
    <lineage>
        <taxon>Bacteria</taxon>
        <taxon>Bacillati</taxon>
        <taxon>Actinomycetota</taxon>
        <taxon>Actinomycetes</taxon>
        <taxon>Kitasatosporales</taxon>
        <taxon>Streptomycetaceae</taxon>
        <taxon>Streptomyces</taxon>
    </lineage>
</organism>
<comment type="caution">
    <text evidence="1">The sequence shown here is derived from an EMBL/GenBank/DDBJ whole genome shotgun (WGS) entry which is preliminary data.</text>
</comment>
<dbReference type="Pfam" id="PF06243">
    <property type="entry name" value="PaaB"/>
    <property type="match status" value="1"/>
</dbReference>
<dbReference type="InterPro" id="IPR009359">
    <property type="entry name" value="PaaB"/>
</dbReference>
<dbReference type="EC" id="1.14.13.149" evidence="1"/>
<keyword evidence="2" id="KW-1185">Reference proteome</keyword>
<dbReference type="RefSeq" id="WP_167968370.1">
    <property type="nucleotide sequence ID" value="NZ_BHZG01000662.1"/>
</dbReference>
<accession>A0A7X6CYW0</accession>
<dbReference type="GO" id="GO:0097266">
    <property type="term" value="F:phenylacetyl-CoA 1,2-epoxidase activity"/>
    <property type="evidence" value="ECO:0007669"/>
    <property type="project" value="UniProtKB-EC"/>
</dbReference>